<reference evidence="12 13" key="1">
    <citation type="submission" date="2019-09" db="EMBL/GenBank/DDBJ databases">
        <authorList>
            <person name="Kevbrin V."/>
            <person name="Grouzdev D.S."/>
        </authorList>
    </citation>
    <scope>NUCLEOTIDE SEQUENCE [LARGE SCALE GENOMIC DNA]</scope>
    <source>
        <strain evidence="12 13">G-192</strain>
    </source>
</reference>
<comment type="caution">
    <text evidence="12">The sequence shown here is derived from an EMBL/GenBank/DDBJ whole genome shotgun (WGS) entry which is preliminary data.</text>
</comment>
<evidence type="ECO:0000256" key="3">
    <source>
        <dbReference type="ARBA" id="ARBA00022452"/>
    </source>
</evidence>
<keyword evidence="8" id="KW-0798">TonB box</keyword>
<evidence type="ECO:0000313" key="12">
    <source>
        <dbReference type="EMBL" id="KAA5804497.1"/>
    </source>
</evidence>
<dbReference type="EMBL" id="VWOJ01000001">
    <property type="protein sequence ID" value="KAA5804497.1"/>
    <property type="molecule type" value="Genomic_DNA"/>
</dbReference>
<keyword evidence="9" id="KW-0472">Membrane</keyword>
<evidence type="ECO:0000313" key="13">
    <source>
        <dbReference type="Proteomes" id="UP000325122"/>
    </source>
</evidence>
<feature type="domain" description="TonB-dependent receptor-like beta-barrel" evidence="11">
    <location>
        <begin position="19"/>
        <end position="356"/>
    </location>
</feature>
<keyword evidence="13" id="KW-1185">Reference proteome</keyword>
<proteinExistence type="predicted"/>
<organism evidence="12 13">
    <name type="scientific">Alkalicaulis satelles</name>
    <dbReference type="NCBI Taxonomy" id="2609175"/>
    <lineage>
        <taxon>Bacteria</taxon>
        <taxon>Pseudomonadati</taxon>
        <taxon>Pseudomonadota</taxon>
        <taxon>Alphaproteobacteria</taxon>
        <taxon>Maricaulales</taxon>
        <taxon>Maricaulaceae</taxon>
        <taxon>Alkalicaulis</taxon>
    </lineage>
</organism>
<evidence type="ECO:0000256" key="8">
    <source>
        <dbReference type="ARBA" id="ARBA00023077"/>
    </source>
</evidence>
<keyword evidence="6" id="KW-0408">Iron</keyword>
<evidence type="ECO:0000256" key="7">
    <source>
        <dbReference type="ARBA" id="ARBA00023065"/>
    </source>
</evidence>
<dbReference type="PANTHER" id="PTHR32552:SF81">
    <property type="entry name" value="TONB-DEPENDENT OUTER MEMBRANE RECEPTOR"/>
    <property type="match status" value="1"/>
</dbReference>
<comment type="subcellular location">
    <subcellularLocation>
        <location evidence="1">Cell outer membrane</location>
        <topology evidence="1">Multi-pass membrane protein</topology>
    </subcellularLocation>
</comment>
<accession>A0A5M6ZLD3</accession>
<gene>
    <name evidence="12" type="ORF">F1654_00350</name>
</gene>
<dbReference type="GO" id="GO:0006826">
    <property type="term" value="P:iron ion transport"/>
    <property type="evidence" value="ECO:0007669"/>
    <property type="project" value="UniProtKB-KW"/>
</dbReference>
<keyword evidence="12" id="KW-0675">Receptor</keyword>
<dbReference type="Gene3D" id="2.40.170.20">
    <property type="entry name" value="TonB-dependent receptor, beta-barrel domain"/>
    <property type="match status" value="1"/>
</dbReference>
<dbReference type="InterPro" id="IPR000531">
    <property type="entry name" value="Beta-barrel_TonB"/>
</dbReference>
<keyword evidence="4" id="KW-0410">Iron transport</keyword>
<keyword evidence="5" id="KW-0812">Transmembrane</keyword>
<evidence type="ECO:0000259" key="11">
    <source>
        <dbReference type="Pfam" id="PF00593"/>
    </source>
</evidence>
<keyword evidence="2" id="KW-0813">Transport</keyword>
<evidence type="ECO:0000256" key="9">
    <source>
        <dbReference type="ARBA" id="ARBA00023136"/>
    </source>
</evidence>
<protein>
    <submittedName>
        <fullName evidence="12">TonB-dependent receptor</fullName>
    </submittedName>
</protein>
<keyword evidence="7" id="KW-0406">Ion transport</keyword>
<name>A0A5M6ZLD3_9PROT</name>
<dbReference type="AlphaFoldDB" id="A0A5M6ZLD3"/>
<keyword evidence="3" id="KW-1134">Transmembrane beta strand</keyword>
<evidence type="ECO:0000256" key="5">
    <source>
        <dbReference type="ARBA" id="ARBA00022692"/>
    </source>
</evidence>
<keyword evidence="10" id="KW-0998">Cell outer membrane</keyword>
<dbReference type="Proteomes" id="UP000325122">
    <property type="component" value="Unassembled WGS sequence"/>
</dbReference>
<dbReference type="InterPro" id="IPR039426">
    <property type="entry name" value="TonB-dep_rcpt-like"/>
</dbReference>
<dbReference type="SUPFAM" id="SSF56935">
    <property type="entry name" value="Porins"/>
    <property type="match status" value="1"/>
</dbReference>
<dbReference type="GO" id="GO:0009279">
    <property type="term" value="C:cell outer membrane"/>
    <property type="evidence" value="ECO:0007669"/>
    <property type="project" value="UniProtKB-SubCell"/>
</dbReference>
<evidence type="ECO:0000256" key="1">
    <source>
        <dbReference type="ARBA" id="ARBA00004571"/>
    </source>
</evidence>
<sequence length="394" mass="43902">MTADLDGPGIVDLYQELDQWQFTQEVQLVGGNEQADYVLGAYYFRENVQQLANNRFNQIFAGIIGQPFGLNDDEQDTTSWAVFGETTFHLNEQWSFTIGGRYTSDEKTANRRLLDPNTLAPIWDVDPSFDDTNFSWRAVAQYRPNDNVMLYGSYSTGYKAGGLAGTRPITPNVAFNTYEPEELSSWEVGLRSDLFDNTLRFNATYFYAIYDALQLSVLEPATFQFGVINADAIVHGLELEGVWRPTDQFQLSGNLGTTNFRYDEGSRIDPAVGVPFDTLDGKQFPDLAARLNAVFYQPTELGEFAFGGSATYSSAFARNVGNSPAIFSDEVTTLDVFAQLTSPDGRWRLKLEGKNITDEDIFLAGNAPGAAPGSWGSRYYTYGAIWSASLRLEF</sequence>
<dbReference type="InterPro" id="IPR036942">
    <property type="entry name" value="Beta-barrel_TonB_sf"/>
</dbReference>
<evidence type="ECO:0000256" key="6">
    <source>
        <dbReference type="ARBA" id="ARBA00023004"/>
    </source>
</evidence>
<evidence type="ECO:0000256" key="2">
    <source>
        <dbReference type="ARBA" id="ARBA00022448"/>
    </source>
</evidence>
<dbReference type="Pfam" id="PF00593">
    <property type="entry name" value="TonB_dep_Rec_b-barrel"/>
    <property type="match status" value="1"/>
</dbReference>
<dbReference type="PANTHER" id="PTHR32552">
    <property type="entry name" value="FERRICHROME IRON RECEPTOR-RELATED"/>
    <property type="match status" value="1"/>
</dbReference>
<evidence type="ECO:0000256" key="4">
    <source>
        <dbReference type="ARBA" id="ARBA00022496"/>
    </source>
</evidence>
<evidence type="ECO:0000256" key="10">
    <source>
        <dbReference type="ARBA" id="ARBA00023237"/>
    </source>
</evidence>